<sequence length="99" mass="10902">MDGPQNARKKRYAVERMHLLREAAIKGSLIMDRGFSLKGDICKLEVTWECDCPPGNSSSVNTNQQENFNVLDIDGDGNVTYSEFALSVGIIGNMTVCCN</sequence>
<reference evidence="2" key="1">
    <citation type="submission" date="2023-01" db="EMBL/GenBank/DDBJ databases">
        <title>Genome assembly of the deep-sea coral Lophelia pertusa.</title>
        <authorList>
            <person name="Herrera S."/>
            <person name="Cordes E."/>
        </authorList>
    </citation>
    <scope>NUCLEOTIDE SEQUENCE</scope>
    <source>
        <strain evidence="2">USNM1676648</strain>
        <tissue evidence="2">Polyp</tissue>
    </source>
</reference>
<dbReference type="GO" id="GO:0005509">
    <property type="term" value="F:calcium ion binding"/>
    <property type="evidence" value="ECO:0007669"/>
    <property type="project" value="InterPro"/>
</dbReference>
<keyword evidence="3" id="KW-1185">Reference proteome</keyword>
<feature type="domain" description="EF-hand" evidence="1">
    <location>
        <begin position="68"/>
        <end position="94"/>
    </location>
</feature>
<dbReference type="InterPro" id="IPR002048">
    <property type="entry name" value="EF_hand_dom"/>
</dbReference>
<name>A0A9W9Z6J1_9CNID</name>
<proteinExistence type="predicted"/>
<protein>
    <recommendedName>
        <fullName evidence="1">EF-hand domain-containing protein</fullName>
    </recommendedName>
</protein>
<accession>A0A9W9Z6J1</accession>
<dbReference type="Proteomes" id="UP001163046">
    <property type="component" value="Unassembled WGS sequence"/>
</dbReference>
<dbReference type="InterPro" id="IPR018247">
    <property type="entry name" value="EF_Hand_1_Ca_BS"/>
</dbReference>
<dbReference type="PROSITE" id="PS50222">
    <property type="entry name" value="EF_HAND_2"/>
    <property type="match status" value="1"/>
</dbReference>
<dbReference type="PROSITE" id="PS00018">
    <property type="entry name" value="EF_HAND_1"/>
    <property type="match status" value="1"/>
</dbReference>
<organism evidence="2 3">
    <name type="scientific">Desmophyllum pertusum</name>
    <dbReference type="NCBI Taxonomy" id="174260"/>
    <lineage>
        <taxon>Eukaryota</taxon>
        <taxon>Metazoa</taxon>
        <taxon>Cnidaria</taxon>
        <taxon>Anthozoa</taxon>
        <taxon>Hexacorallia</taxon>
        <taxon>Scleractinia</taxon>
        <taxon>Caryophylliina</taxon>
        <taxon>Caryophylliidae</taxon>
        <taxon>Desmophyllum</taxon>
    </lineage>
</organism>
<evidence type="ECO:0000259" key="1">
    <source>
        <dbReference type="PROSITE" id="PS50222"/>
    </source>
</evidence>
<evidence type="ECO:0000313" key="2">
    <source>
        <dbReference type="EMBL" id="KAJ7375891.1"/>
    </source>
</evidence>
<dbReference type="EMBL" id="MU826438">
    <property type="protein sequence ID" value="KAJ7375891.1"/>
    <property type="molecule type" value="Genomic_DNA"/>
</dbReference>
<evidence type="ECO:0000313" key="3">
    <source>
        <dbReference type="Proteomes" id="UP001163046"/>
    </source>
</evidence>
<gene>
    <name evidence="2" type="ORF">OS493_038212</name>
</gene>
<comment type="caution">
    <text evidence="2">The sequence shown here is derived from an EMBL/GenBank/DDBJ whole genome shotgun (WGS) entry which is preliminary data.</text>
</comment>
<dbReference type="AlphaFoldDB" id="A0A9W9Z6J1"/>